<protein>
    <submittedName>
        <fullName evidence="2">Type II secretion system protein</fullName>
    </submittedName>
</protein>
<gene>
    <name evidence="2" type="ORF">FME95_06715</name>
</gene>
<name>A0A5C8ZAP5_9GAMM</name>
<evidence type="ECO:0000313" key="3">
    <source>
        <dbReference type="Proteomes" id="UP000321764"/>
    </source>
</evidence>
<keyword evidence="1" id="KW-0472">Membrane</keyword>
<dbReference type="Pfam" id="PF07963">
    <property type="entry name" value="N_methyl"/>
    <property type="match status" value="1"/>
</dbReference>
<dbReference type="SUPFAM" id="SSF54523">
    <property type="entry name" value="Pili subunits"/>
    <property type="match status" value="1"/>
</dbReference>
<accession>A0A5C8ZAP5</accession>
<dbReference type="OrthoDB" id="5654254at2"/>
<feature type="transmembrane region" description="Helical" evidence="1">
    <location>
        <begin position="7"/>
        <end position="27"/>
    </location>
</feature>
<sequence>MKKQAGFTLIELIMVIVVLGILTAIALPRIADLSGEAEKATAQGALAAVKSASVITHAQYLAAGATTDSTGTETLYSVDLEGKAIEIINGYPGADTTNDDTATSAAPASICVAAGISDDFSCTTDSAGTTVTVTTTQGNCKFTYAEAADSSSSPEISTDVLDVDTNNTCG</sequence>
<proteinExistence type="predicted"/>
<keyword evidence="1" id="KW-0812">Transmembrane</keyword>
<dbReference type="EMBL" id="VKAD01000001">
    <property type="protein sequence ID" value="TXR54223.1"/>
    <property type="molecule type" value="Genomic_DNA"/>
</dbReference>
<comment type="caution">
    <text evidence="2">The sequence shown here is derived from an EMBL/GenBank/DDBJ whole genome shotgun (WGS) entry which is preliminary data.</text>
</comment>
<reference evidence="2 3" key="1">
    <citation type="submission" date="2019-07" db="EMBL/GenBank/DDBJ databases">
        <title>Reinekea sp. strain SSH23 genome sequencing and assembly.</title>
        <authorList>
            <person name="Kim I."/>
        </authorList>
    </citation>
    <scope>NUCLEOTIDE SEQUENCE [LARGE SCALE GENOMIC DNA]</scope>
    <source>
        <strain evidence="2 3">SSH23</strain>
    </source>
</reference>
<dbReference type="InterPro" id="IPR045584">
    <property type="entry name" value="Pilin-like"/>
</dbReference>
<dbReference type="AlphaFoldDB" id="A0A5C8ZAP5"/>
<evidence type="ECO:0000313" key="2">
    <source>
        <dbReference type="EMBL" id="TXR54223.1"/>
    </source>
</evidence>
<dbReference type="PROSITE" id="PS00409">
    <property type="entry name" value="PROKAR_NTER_METHYL"/>
    <property type="match status" value="1"/>
</dbReference>
<organism evidence="2 3">
    <name type="scientific">Reinekea thalattae</name>
    <dbReference type="NCBI Taxonomy" id="2593301"/>
    <lineage>
        <taxon>Bacteria</taxon>
        <taxon>Pseudomonadati</taxon>
        <taxon>Pseudomonadota</taxon>
        <taxon>Gammaproteobacteria</taxon>
        <taxon>Oceanospirillales</taxon>
        <taxon>Saccharospirillaceae</taxon>
        <taxon>Reinekea</taxon>
    </lineage>
</organism>
<keyword evidence="1" id="KW-1133">Transmembrane helix</keyword>
<evidence type="ECO:0000256" key="1">
    <source>
        <dbReference type="SAM" id="Phobius"/>
    </source>
</evidence>
<dbReference type="Proteomes" id="UP000321764">
    <property type="component" value="Unassembled WGS sequence"/>
</dbReference>
<dbReference type="Gene3D" id="3.30.700.10">
    <property type="entry name" value="Glycoprotein, Type 4 Pilin"/>
    <property type="match status" value="1"/>
</dbReference>
<dbReference type="RefSeq" id="WP_147713621.1">
    <property type="nucleotide sequence ID" value="NZ_VKAD01000001.1"/>
</dbReference>
<dbReference type="NCBIfam" id="TIGR02532">
    <property type="entry name" value="IV_pilin_GFxxxE"/>
    <property type="match status" value="1"/>
</dbReference>
<dbReference type="InterPro" id="IPR012902">
    <property type="entry name" value="N_methyl_site"/>
</dbReference>
<keyword evidence="3" id="KW-1185">Reference proteome</keyword>